<dbReference type="Pfam" id="PF01177">
    <property type="entry name" value="Asp_Glu_race"/>
    <property type="match status" value="1"/>
</dbReference>
<evidence type="ECO:0000256" key="2">
    <source>
        <dbReference type="ARBA" id="ARBA00023235"/>
    </source>
</evidence>
<dbReference type="OrthoDB" id="187836at2759"/>
<accession>X0I090</accession>
<dbReference type="PANTHER" id="PTHR21198">
    <property type="entry name" value="GLUTAMATE RACEMASE"/>
    <property type="match status" value="1"/>
</dbReference>
<organism evidence="3">
    <name type="scientific">Fusarium oxysporum f. sp. conglutinans race 2 54008</name>
    <dbReference type="NCBI Taxonomy" id="1089457"/>
    <lineage>
        <taxon>Eukaryota</taxon>
        <taxon>Fungi</taxon>
        <taxon>Dikarya</taxon>
        <taxon>Ascomycota</taxon>
        <taxon>Pezizomycotina</taxon>
        <taxon>Sordariomycetes</taxon>
        <taxon>Hypocreomycetidae</taxon>
        <taxon>Hypocreales</taxon>
        <taxon>Nectriaceae</taxon>
        <taxon>Fusarium</taxon>
        <taxon>Fusarium oxysporum species complex</taxon>
    </lineage>
</organism>
<dbReference type="AlphaFoldDB" id="X0I090"/>
<dbReference type="InterPro" id="IPR001920">
    <property type="entry name" value="Asp/Glu_race"/>
</dbReference>
<gene>
    <name evidence="3" type="ORF">FOPG_17097</name>
</gene>
<evidence type="ECO:0000256" key="1">
    <source>
        <dbReference type="ARBA" id="ARBA00007847"/>
    </source>
</evidence>
<sequence>MKTIGIVGGIAWPSSLVYYRRINEYYKERTQGKGLQTPALVIAQTDFALVEQAQTEGRWDEVGRLLAGEANKLKAAGADFFLLACNTVHTAEDFITPAVNLPMLHIVDAAAKKVLDNGYTTVGLLGSRYTMTGTYFVDRLKKYGLKVLIAEGQHQENVHTALYTELAKNIFLPETRKKFAAAMEDLAARGAQTVILGCTEFGMLVSQEDSPVPIIDTSIAHAEAAVDLSLAEE</sequence>
<dbReference type="SUPFAM" id="SSF53681">
    <property type="entry name" value="Aspartate/glutamate racemase"/>
    <property type="match status" value="2"/>
</dbReference>
<dbReference type="Proteomes" id="UP000030676">
    <property type="component" value="Unassembled WGS sequence"/>
</dbReference>
<dbReference type="PROSITE" id="PS00924">
    <property type="entry name" value="ASP_GLU_RACEMASE_2"/>
    <property type="match status" value="1"/>
</dbReference>
<dbReference type="Gene3D" id="3.40.50.1860">
    <property type="match status" value="2"/>
</dbReference>
<dbReference type="EMBL" id="JH659010">
    <property type="protein sequence ID" value="EXL66754.1"/>
    <property type="molecule type" value="Genomic_DNA"/>
</dbReference>
<evidence type="ECO:0000313" key="3">
    <source>
        <dbReference type="EMBL" id="EXL66754.1"/>
    </source>
</evidence>
<dbReference type="InterPro" id="IPR004380">
    <property type="entry name" value="Asp_race"/>
</dbReference>
<reference evidence="3" key="2">
    <citation type="submission" date="2012-05" db="EMBL/GenBank/DDBJ databases">
        <title>The Genome Annotation of Fusarium oxysporum PHW808.</title>
        <authorList>
            <consortium name="The Broad Institute Genomics Platform"/>
            <person name="Ma L.-J."/>
            <person name="Corby-Kistler H."/>
            <person name="Broz K."/>
            <person name="Gale L.R."/>
            <person name="Jonkers W."/>
            <person name="O'Donnell K."/>
            <person name="Ploetz R."/>
            <person name="Steinberg C."/>
            <person name="Schwartz D.C."/>
            <person name="VanEtten H."/>
            <person name="Zhou S."/>
            <person name="Young S.K."/>
            <person name="Zeng Q."/>
            <person name="Gargeya S."/>
            <person name="Fitzgerald M."/>
            <person name="Abouelleil A."/>
            <person name="Alvarado L."/>
            <person name="Chapman S.B."/>
            <person name="Gainer-Dewar J."/>
            <person name="Goldberg J."/>
            <person name="Griggs A."/>
            <person name="Gujja S."/>
            <person name="Hansen M."/>
            <person name="Howarth C."/>
            <person name="Imamovic A."/>
            <person name="Ireland A."/>
            <person name="Larimer J."/>
            <person name="McCowan C."/>
            <person name="Murphy C."/>
            <person name="Pearson M."/>
            <person name="Poon T.W."/>
            <person name="Priest M."/>
            <person name="Roberts A."/>
            <person name="Saif S."/>
            <person name="Shea T."/>
            <person name="Sykes S."/>
            <person name="Wortman J."/>
            <person name="Nusbaum C."/>
            <person name="Birren B."/>
        </authorList>
    </citation>
    <scope>NUCLEOTIDE SEQUENCE</scope>
    <source>
        <strain evidence="3">54008</strain>
    </source>
</reference>
<dbReference type="PANTHER" id="PTHR21198:SF7">
    <property type="entry name" value="ASPARTATE-GLUTAMATE RACEMASE FAMILY"/>
    <property type="match status" value="1"/>
</dbReference>
<dbReference type="GO" id="GO:0047661">
    <property type="term" value="F:amino-acid racemase activity"/>
    <property type="evidence" value="ECO:0007669"/>
    <property type="project" value="InterPro"/>
</dbReference>
<dbReference type="NCBIfam" id="TIGR00035">
    <property type="entry name" value="asp_race"/>
    <property type="match status" value="1"/>
</dbReference>
<name>X0I090_FUSOX</name>
<dbReference type="HOGENOM" id="CLU_055360_1_0_1"/>
<protein>
    <submittedName>
        <fullName evidence="3">Aspartate racemase</fullName>
    </submittedName>
</protein>
<dbReference type="InterPro" id="IPR033134">
    <property type="entry name" value="Asp/Glu_racemase_AS_2"/>
</dbReference>
<dbReference type="InterPro" id="IPR015942">
    <property type="entry name" value="Asp/Glu/hydantoin_racemase"/>
</dbReference>
<keyword evidence="2" id="KW-0413">Isomerase</keyword>
<proteinExistence type="inferred from homology"/>
<comment type="similarity">
    <text evidence="1">Belongs to the aspartate/glutamate racemases family.</text>
</comment>
<reference evidence="3" key="1">
    <citation type="submission" date="2011-11" db="EMBL/GenBank/DDBJ databases">
        <title>The Genome Sequence of Fusarium oxysporum PHW808.</title>
        <authorList>
            <consortium name="The Broad Institute Genome Sequencing Platform"/>
            <person name="Ma L.-J."/>
            <person name="Gale L.R."/>
            <person name="Schwartz D.C."/>
            <person name="Zhou S."/>
            <person name="Corby-Kistler H."/>
            <person name="Young S.K."/>
            <person name="Zeng Q."/>
            <person name="Gargeya S."/>
            <person name="Fitzgerald M."/>
            <person name="Haas B."/>
            <person name="Abouelleil A."/>
            <person name="Alvarado L."/>
            <person name="Arachchi H.M."/>
            <person name="Berlin A."/>
            <person name="Brown A."/>
            <person name="Chapman S.B."/>
            <person name="Chen Z."/>
            <person name="Dunbar C."/>
            <person name="Freedman E."/>
            <person name="Gearin G."/>
            <person name="Goldberg J."/>
            <person name="Griggs A."/>
            <person name="Gujja S."/>
            <person name="Heiman D."/>
            <person name="Howarth C."/>
            <person name="Larson L."/>
            <person name="Lui A."/>
            <person name="MacDonald P.J.P."/>
            <person name="Montmayeur A."/>
            <person name="Murphy C."/>
            <person name="Neiman D."/>
            <person name="Pearson M."/>
            <person name="Priest M."/>
            <person name="Roberts A."/>
            <person name="Saif S."/>
            <person name="Shea T."/>
            <person name="Shenoy N."/>
            <person name="Sisk P."/>
            <person name="Stolte C."/>
            <person name="Sykes S."/>
            <person name="Wortman J."/>
            <person name="Nusbaum C."/>
            <person name="Birren B."/>
        </authorList>
    </citation>
    <scope>NUCLEOTIDE SEQUENCE [LARGE SCALE GENOMIC DNA]</scope>
    <source>
        <strain evidence="3">54008</strain>
    </source>
</reference>